<protein>
    <submittedName>
        <fullName evidence="5">Helix-turn-helix transcriptional regulator</fullName>
    </submittedName>
</protein>
<keyword evidence="3" id="KW-0804">Transcription</keyword>
<comment type="caution">
    <text evidence="5">The sequence shown here is derived from an EMBL/GenBank/DDBJ whole genome shotgun (WGS) entry which is preliminary data.</text>
</comment>
<gene>
    <name evidence="5" type="ORF">RM779_17230</name>
</gene>
<keyword evidence="2" id="KW-0238">DNA-binding</keyword>
<dbReference type="SMART" id="SM00421">
    <property type="entry name" value="HTH_LUXR"/>
    <property type="match status" value="1"/>
</dbReference>
<dbReference type="PANTHER" id="PTHR44688">
    <property type="entry name" value="DNA-BINDING TRANSCRIPTIONAL ACTIVATOR DEVR_DOSR"/>
    <property type="match status" value="1"/>
</dbReference>
<dbReference type="Gene3D" id="1.10.10.10">
    <property type="entry name" value="Winged helix-like DNA-binding domain superfamily/Winged helix DNA-binding domain"/>
    <property type="match status" value="1"/>
</dbReference>
<sequence>MAGGGGEREHGPALSGAERRVAVLVREGCTNREISERLFITQSTVGQHLTRIYRKMQVNRRADLVRRLQLVPAE</sequence>
<keyword evidence="1" id="KW-0805">Transcription regulation</keyword>
<dbReference type="PROSITE" id="PS50043">
    <property type="entry name" value="HTH_LUXR_2"/>
    <property type="match status" value="1"/>
</dbReference>
<keyword evidence="6" id="KW-1185">Reference proteome</keyword>
<evidence type="ECO:0000256" key="2">
    <source>
        <dbReference type="ARBA" id="ARBA00023125"/>
    </source>
</evidence>
<accession>A0ABU2S5Z0</accession>
<dbReference type="SUPFAM" id="SSF46894">
    <property type="entry name" value="C-terminal effector domain of the bipartite response regulators"/>
    <property type="match status" value="1"/>
</dbReference>
<dbReference type="PROSITE" id="PS00622">
    <property type="entry name" value="HTH_LUXR_1"/>
    <property type="match status" value="1"/>
</dbReference>
<dbReference type="InterPro" id="IPR016032">
    <property type="entry name" value="Sig_transdc_resp-reg_C-effctor"/>
</dbReference>
<evidence type="ECO:0000313" key="6">
    <source>
        <dbReference type="Proteomes" id="UP001183615"/>
    </source>
</evidence>
<reference evidence="6" key="1">
    <citation type="submission" date="2023-07" db="EMBL/GenBank/DDBJ databases">
        <title>30 novel species of actinomycetes from the DSMZ collection.</title>
        <authorList>
            <person name="Nouioui I."/>
        </authorList>
    </citation>
    <scope>NUCLEOTIDE SEQUENCE [LARGE SCALE GENOMIC DNA]</scope>
    <source>
        <strain evidence="6">DSM 41886</strain>
    </source>
</reference>
<proteinExistence type="predicted"/>
<evidence type="ECO:0000313" key="5">
    <source>
        <dbReference type="EMBL" id="MDT0444325.1"/>
    </source>
</evidence>
<feature type="domain" description="HTH luxR-type" evidence="4">
    <location>
        <begin position="7"/>
        <end position="72"/>
    </location>
</feature>
<evidence type="ECO:0000259" key="4">
    <source>
        <dbReference type="PROSITE" id="PS50043"/>
    </source>
</evidence>
<name>A0ABU2S5Z0_9ACTN</name>
<dbReference type="InterPro" id="IPR036388">
    <property type="entry name" value="WH-like_DNA-bd_sf"/>
</dbReference>
<evidence type="ECO:0000256" key="3">
    <source>
        <dbReference type="ARBA" id="ARBA00023163"/>
    </source>
</evidence>
<dbReference type="RefSeq" id="WP_311618599.1">
    <property type="nucleotide sequence ID" value="NZ_JAVREV010000009.1"/>
</dbReference>
<dbReference type="InterPro" id="IPR000792">
    <property type="entry name" value="Tscrpt_reg_LuxR_C"/>
</dbReference>
<dbReference type="Pfam" id="PF00196">
    <property type="entry name" value="GerE"/>
    <property type="match status" value="1"/>
</dbReference>
<organism evidence="5 6">
    <name type="scientific">Streptomyces johnsoniae</name>
    <dbReference type="NCBI Taxonomy" id="3075532"/>
    <lineage>
        <taxon>Bacteria</taxon>
        <taxon>Bacillati</taxon>
        <taxon>Actinomycetota</taxon>
        <taxon>Actinomycetes</taxon>
        <taxon>Kitasatosporales</taxon>
        <taxon>Streptomycetaceae</taxon>
        <taxon>Streptomyces</taxon>
    </lineage>
</organism>
<dbReference type="Proteomes" id="UP001183615">
    <property type="component" value="Unassembled WGS sequence"/>
</dbReference>
<evidence type="ECO:0000256" key="1">
    <source>
        <dbReference type="ARBA" id="ARBA00023015"/>
    </source>
</evidence>
<dbReference type="CDD" id="cd06170">
    <property type="entry name" value="LuxR_C_like"/>
    <property type="match status" value="1"/>
</dbReference>
<dbReference type="PRINTS" id="PR00038">
    <property type="entry name" value="HTHLUXR"/>
</dbReference>
<dbReference type="EMBL" id="JAVREV010000009">
    <property type="protein sequence ID" value="MDT0444325.1"/>
    <property type="molecule type" value="Genomic_DNA"/>
</dbReference>
<dbReference type="PANTHER" id="PTHR44688:SF16">
    <property type="entry name" value="DNA-BINDING TRANSCRIPTIONAL ACTIVATOR DEVR_DOSR"/>
    <property type="match status" value="1"/>
</dbReference>